<dbReference type="AlphaFoldDB" id="A0A0N5AC18"/>
<keyword evidence="3" id="KW-1185">Reference proteome</keyword>
<comment type="subcellular location">
    <subcellularLocation>
        <location evidence="1">Cytoplasm</location>
        <location evidence="1">P-body</location>
    </subcellularLocation>
</comment>
<proteinExistence type="predicted"/>
<dbReference type="PANTHER" id="PTHR21551:SF0">
    <property type="entry name" value="PROTEIN ASSOCIATED WITH TOPO II RELATED-1, ISOFORM A"/>
    <property type="match status" value="1"/>
</dbReference>
<keyword evidence="2" id="KW-0963">Cytoplasm</keyword>
<dbReference type="GO" id="GO:0000290">
    <property type="term" value="P:deadenylation-dependent decapping of nuclear-transcribed mRNA"/>
    <property type="evidence" value="ECO:0007669"/>
    <property type="project" value="InterPro"/>
</dbReference>
<name>A0A0N5AC18_9BILA</name>
<protein>
    <submittedName>
        <fullName evidence="4">PAT1 domain-containing protein</fullName>
    </submittedName>
</protein>
<reference evidence="4" key="1">
    <citation type="submission" date="2017-02" db="UniProtKB">
        <authorList>
            <consortium name="WormBaseParasite"/>
        </authorList>
    </citation>
    <scope>IDENTIFICATION</scope>
</reference>
<evidence type="ECO:0000313" key="4">
    <source>
        <dbReference type="WBParaSite" id="SMUV_0000169401-mRNA-1"/>
    </source>
</evidence>
<evidence type="ECO:0000256" key="1">
    <source>
        <dbReference type="ARBA" id="ARBA00004201"/>
    </source>
</evidence>
<dbReference type="STRING" id="451379.A0A0N5AC18"/>
<accession>A0A0N5AC18</accession>
<dbReference type="GO" id="GO:0033962">
    <property type="term" value="P:P-body assembly"/>
    <property type="evidence" value="ECO:0007669"/>
    <property type="project" value="TreeGrafter"/>
</dbReference>
<organism evidence="3 4">
    <name type="scientific">Syphacia muris</name>
    <dbReference type="NCBI Taxonomy" id="451379"/>
    <lineage>
        <taxon>Eukaryota</taxon>
        <taxon>Metazoa</taxon>
        <taxon>Ecdysozoa</taxon>
        <taxon>Nematoda</taxon>
        <taxon>Chromadorea</taxon>
        <taxon>Rhabditida</taxon>
        <taxon>Spirurina</taxon>
        <taxon>Oxyuridomorpha</taxon>
        <taxon>Oxyuroidea</taxon>
        <taxon>Oxyuridae</taxon>
        <taxon>Syphacia</taxon>
    </lineage>
</organism>
<dbReference type="WBParaSite" id="SMUV_0000169401-mRNA-1">
    <property type="protein sequence ID" value="SMUV_0000169401-mRNA-1"/>
    <property type="gene ID" value="SMUV_0000169401"/>
</dbReference>
<sequence>MSRLDLGGLRPSCLDDNEVEFEFGVPLDEEDIGRSPSPCEEIDAVNTETFGDDVDGADYDDLEVYSKQTAGLKLDDYEGSTWNNKPSCSLSPPDPSQLPDPTFDMVAGAYNNTNDAHAYLYQTPMGVPYPSSYALGLDTADSLFVNNVKAKQNSIWGAPDLTNGTSHSAVDSVSKRVEVKQVPCANVKPEMPFITDNINSTLFSSMRTELAEIPRNAVTVEELERQQLLGTTQTNKLPVVPQGAIALEDLEKQMVCSLSSIEQQMKPAESNAPADVKPPAPQSFPPTPQMPISFPIPNPMIHPFMLNLYRARMTGQLLDPQKFPLMPPQMRLAFFDAMSRRVNGVGGYRLPVPPMGGIPLPPFGPMIQTSRMRMNSMYPTNAPRAPFFGQYHNQNAGGNSSVYRDAQSKKTSLPSNKTISDFAFDPYAGFMSKKEREWLIKIQLLQCQGSGNPYDDDYYYAAWRERKLCLRRPSAQIVSEKSDNDSHTSASSHYVPPSFVGSLGKPSLSTVNSPRPLIDLHYDGSEDDDRSSVKVSTQKKFRALLMLAENVASYVLVCEDRRRQLNSTNVPSETRELLAEELHQRQKVLMDCLCSDKLVKIVSLNKGRHMVVRTFTLVDAADQLQLFKALVSKHLSTVLKVASDGEVEFFELLVSLFPSLVSYLKQCSTEDLVDIFTSFVIGETVMRQSNLSNKVIVRFWCPLNPPNRWTCSLIKMAEIDQTDFQYFRHWIQSQFQSYTDSVGRLLTLSL</sequence>
<dbReference type="PANTHER" id="PTHR21551">
    <property type="entry name" value="TOPOISOMERASE II-ASSOCIATED PROTEIN PAT1"/>
    <property type="match status" value="1"/>
</dbReference>
<dbReference type="GO" id="GO:0000932">
    <property type="term" value="C:P-body"/>
    <property type="evidence" value="ECO:0007669"/>
    <property type="project" value="UniProtKB-SubCell"/>
</dbReference>
<dbReference type="GO" id="GO:0003723">
    <property type="term" value="F:RNA binding"/>
    <property type="evidence" value="ECO:0007669"/>
    <property type="project" value="TreeGrafter"/>
</dbReference>
<dbReference type="InterPro" id="IPR039900">
    <property type="entry name" value="Pat1-like"/>
</dbReference>
<dbReference type="Proteomes" id="UP000046393">
    <property type="component" value="Unplaced"/>
</dbReference>
<evidence type="ECO:0000313" key="3">
    <source>
        <dbReference type="Proteomes" id="UP000046393"/>
    </source>
</evidence>
<evidence type="ECO:0000256" key="2">
    <source>
        <dbReference type="ARBA" id="ARBA00022490"/>
    </source>
</evidence>